<dbReference type="Proteomes" id="UP001307889">
    <property type="component" value="Chromosome 4"/>
</dbReference>
<proteinExistence type="predicted"/>
<evidence type="ECO:0000313" key="2">
    <source>
        <dbReference type="Proteomes" id="UP001307889"/>
    </source>
</evidence>
<sequence length="73" mass="7645">MPLGICPGSATGRARSAHIAGKQGGHMGHVGIDQGPSQQPNYIATKACYVLGSHNAYAGVAHPARKWRHTVSR</sequence>
<organism evidence="1 2">
    <name type="scientific">Nesidiocoris tenuis</name>
    <dbReference type="NCBI Taxonomy" id="355587"/>
    <lineage>
        <taxon>Eukaryota</taxon>
        <taxon>Metazoa</taxon>
        <taxon>Ecdysozoa</taxon>
        <taxon>Arthropoda</taxon>
        <taxon>Hexapoda</taxon>
        <taxon>Insecta</taxon>
        <taxon>Pterygota</taxon>
        <taxon>Neoptera</taxon>
        <taxon>Paraneoptera</taxon>
        <taxon>Hemiptera</taxon>
        <taxon>Heteroptera</taxon>
        <taxon>Panheteroptera</taxon>
        <taxon>Cimicomorpha</taxon>
        <taxon>Miridae</taxon>
        <taxon>Dicyphina</taxon>
        <taxon>Nesidiocoris</taxon>
    </lineage>
</organism>
<reference evidence="1 2" key="1">
    <citation type="submission" date="2023-09" db="EMBL/GenBank/DDBJ databases">
        <title>Nesidiocoris tenuis whole genome shotgun sequence.</title>
        <authorList>
            <person name="Shibata T."/>
            <person name="Shimoda M."/>
            <person name="Kobayashi T."/>
            <person name="Uehara T."/>
        </authorList>
    </citation>
    <scope>NUCLEOTIDE SEQUENCE [LARGE SCALE GENOMIC DNA]</scope>
    <source>
        <strain evidence="1 2">Japan</strain>
    </source>
</reference>
<dbReference type="EMBL" id="AP028912">
    <property type="protein sequence ID" value="BES93415.1"/>
    <property type="molecule type" value="Genomic_DNA"/>
</dbReference>
<gene>
    <name evidence="1" type="ORF">NTJ_06225</name>
</gene>
<evidence type="ECO:0000313" key="1">
    <source>
        <dbReference type="EMBL" id="BES93415.1"/>
    </source>
</evidence>
<name>A0ABN7AMG7_9HEMI</name>
<protein>
    <submittedName>
        <fullName evidence="1">Uncharacterized protein</fullName>
    </submittedName>
</protein>
<accession>A0ABN7AMG7</accession>
<keyword evidence="2" id="KW-1185">Reference proteome</keyword>